<dbReference type="GO" id="GO:0016209">
    <property type="term" value="F:antioxidant activity"/>
    <property type="evidence" value="ECO:0007669"/>
    <property type="project" value="InterPro"/>
</dbReference>
<dbReference type="Pfam" id="PF00578">
    <property type="entry name" value="AhpC-TSA"/>
    <property type="match status" value="1"/>
</dbReference>
<dbReference type="InterPro" id="IPR013766">
    <property type="entry name" value="Thioredoxin_domain"/>
</dbReference>
<dbReference type="RefSeq" id="WP_106597084.1">
    <property type="nucleotide sequence ID" value="NZ_PYAS01000009.1"/>
</dbReference>
<dbReference type="GO" id="GO:0016491">
    <property type="term" value="F:oxidoreductase activity"/>
    <property type="evidence" value="ECO:0007669"/>
    <property type="project" value="InterPro"/>
</dbReference>
<dbReference type="SUPFAM" id="SSF52833">
    <property type="entry name" value="Thioredoxin-like"/>
    <property type="match status" value="1"/>
</dbReference>
<keyword evidence="3" id="KW-1185">Reference proteome</keyword>
<dbReference type="EMBL" id="PYAS01000009">
    <property type="protein sequence ID" value="PSL26747.1"/>
    <property type="molecule type" value="Genomic_DNA"/>
</dbReference>
<comment type="caution">
    <text evidence="2">The sequence shown here is derived from an EMBL/GenBank/DDBJ whole genome shotgun (WGS) entry which is preliminary data.</text>
</comment>
<evidence type="ECO:0000313" key="3">
    <source>
        <dbReference type="Proteomes" id="UP000241964"/>
    </source>
</evidence>
<sequence>MYYEIEDELGNVSTLQLKQRIAEELIEPPKKDELAPLFYLRNEEGFPVTSLTGAPSDSDLRSVLDLVRFKPLVLSFYCNCWGSYAPKHLEVLKALAPQVEALGGQLLILTNESQKEIGRIARKLDTGALIYHDKNYNVARSYGVFSETSPIWDRIAGISEEVFTPSLFVLGRDRRVGYAFVDENFDNTPDVKTVLKAVYDGRQ</sequence>
<dbReference type="Proteomes" id="UP000241964">
    <property type="component" value="Unassembled WGS sequence"/>
</dbReference>
<evidence type="ECO:0000313" key="2">
    <source>
        <dbReference type="EMBL" id="PSL26747.1"/>
    </source>
</evidence>
<dbReference type="InterPro" id="IPR000866">
    <property type="entry name" value="AhpC/TSA"/>
</dbReference>
<dbReference type="InterPro" id="IPR036249">
    <property type="entry name" value="Thioredoxin-like_sf"/>
</dbReference>
<proteinExistence type="predicted"/>
<organism evidence="2 3">
    <name type="scientific">Dyadobacter jiangsuensis</name>
    <dbReference type="NCBI Taxonomy" id="1591085"/>
    <lineage>
        <taxon>Bacteria</taxon>
        <taxon>Pseudomonadati</taxon>
        <taxon>Bacteroidota</taxon>
        <taxon>Cytophagia</taxon>
        <taxon>Cytophagales</taxon>
        <taxon>Spirosomataceae</taxon>
        <taxon>Dyadobacter</taxon>
    </lineage>
</organism>
<dbReference type="PROSITE" id="PS51352">
    <property type="entry name" value="THIOREDOXIN_2"/>
    <property type="match status" value="1"/>
</dbReference>
<evidence type="ECO:0000259" key="1">
    <source>
        <dbReference type="PROSITE" id="PS51352"/>
    </source>
</evidence>
<dbReference type="Gene3D" id="3.40.30.10">
    <property type="entry name" value="Glutaredoxin"/>
    <property type="match status" value="1"/>
</dbReference>
<name>A0A2P8FYF3_9BACT</name>
<accession>A0A2P8FYF3</accession>
<gene>
    <name evidence="2" type="ORF">CLV60_109239</name>
</gene>
<dbReference type="OrthoDB" id="645652at2"/>
<dbReference type="AlphaFoldDB" id="A0A2P8FYF3"/>
<protein>
    <submittedName>
        <fullName evidence="2">Peroxiredoxin</fullName>
    </submittedName>
</protein>
<feature type="domain" description="Thioredoxin" evidence="1">
    <location>
        <begin position="29"/>
        <end position="203"/>
    </location>
</feature>
<reference evidence="2 3" key="1">
    <citation type="submission" date="2018-03" db="EMBL/GenBank/DDBJ databases">
        <title>Genomic Encyclopedia of Archaeal and Bacterial Type Strains, Phase II (KMG-II): from individual species to whole genera.</title>
        <authorList>
            <person name="Goeker M."/>
        </authorList>
    </citation>
    <scope>NUCLEOTIDE SEQUENCE [LARGE SCALE GENOMIC DNA]</scope>
    <source>
        <strain evidence="2 3">DSM 29057</strain>
    </source>
</reference>